<feature type="active site" evidence="1">
    <location>
        <position position="294"/>
    </location>
</feature>
<keyword evidence="2" id="KW-0812">Transmembrane</keyword>
<dbReference type="Gene3D" id="3.30.230.10">
    <property type="match status" value="1"/>
</dbReference>
<dbReference type="AlphaFoldDB" id="A0A5R9G936"/>
<dbReference type="PANTHER" id="PTHR10046">
    <property type="entry name" value="ATP DEPENDENT LON PROTEASE FAMILY MEMBER"/>
    <property type="match status" value="1"/>
</dbReference>
<dbReference type="SMART" id="SM00228">
    <property type="entry name" value="PDZ"/>
    <property type="match status" value="1"/>
</dbReference>
<dbReference type="InterPro" id="IPR008269">
    <property type="entry name" value="Lon_proteolytic"/>
</dbReference>
<evidence type="ECO:0000259" key="4">
    <source>
        <dbReference type="PROSITE" id="PS51786"/>
    </source>
</evidence>
<comment type="catalytic activity">
    <reaction evidence="1">
        <text>Hydrolysis of proteins in presence of ATP.</text>
        <dbReference type="EC" id="3.4.21.53"/>
    </reaction>
</comment>
<keyword evidence="2" id="KW-0472">Membrane</keyword>
<keyword evidence="2" id="KW-1133">Transmembrane helix</keyword>
<evidence type="ECO:0000313" key="6">
    <source>
        <dbReference type="Proteomes" id="UP000309676"/>
    </source>
</evidence>
<feature type="active site" evidence="1">
    <location>
        <position position="249"/>
    </location>
</feature>
<keyword evidence="1" id="KW-0720">Serine protease</keyword>
<dbReference type="InterPro" id="IPR027065">
    <property type="entry name" value="Lon_Prtase"/>
</dbReference>
<feature type="domain" description="Lon proteolytic" evidence="4">
    <location>
        <begin position="242"/>
        <end position="345"/>
    </location>
</feature>
<dbReference type="SUPFAM" id="SSF54211">
    <property type="entry name" value="Ribosomal protein S5 domain 2-like"/>
    <property type="match status" value="1"/>
</dbReference>
<evidence type="ECO:0000259" key="3">
    <source>
        <dbReference type="PROSITE" id="PS50106"/>
    </source>
</evidence>
<comment type="caution">
    <text evidence="5">The sequence shown here is derived from an EMBL/GenBank/DDBJ whole genome shotgun (WGS) entry which is preliminary data.</text>
</comment>
<name>A0A5R9G936_9BACL</name>
<dbReference type="GO" id="GO:0030163">
    <property type="term" value="P:protein catabolic process"/>
    <property type="evidence" value="ECO:0007669"/>
    <property type="project" value="InterPro"/>
</dbReference>
<dbReference type="GO" id="GO:0004252">
    <property type="term" value="F:serine-type endopeptidase activity"/>
    <property type="evidence" value="ECO:0007669"/>
    <property type="project" value="UniProtKB-UniRule"/>
</dbReference>
<dbReference type="Proteomes" id="UP000309676">
    <property type="component" value="Unassembled WGS sequence"/>
</dbReference>
<dbReference type="InterPro" id="IPR014721">
    <property type="entry name" value="Ribsml_uS5_D2-typ_fold_subgr"/>
</dbReference>
<organism evidence="5 6">
    <name type="scientific">Paenibacillus antri</name>
    <dbReference type="NCBI Taxonomy" id="2582848"/>
    <lineage>
        <taxon>Bacteria</taxon>
        <taxon>Bacillati</taxon>
        <taxon>Bacillota</taxon>
        <taxon>Bacilli</taxon>
        <taxon>Bacillales</taxon>
        <taxon>Paenibacillaceae</taxon>
        <taxon>Paenibacillus</taxon>
    </lineage>
</organism>
<dbReference type="RefSeq" id="WP_138196719.1">
    <property type="nucleotide sequence ID" value="NZ_VCIW01000018.1"/>
</dbReference>
<gene>
    <name evidence="5" type="ORF">FE782_23130</name>
</gene>
<comment type="similarity">
    <text evidence="1">Belongs to the peptidase S16 family.</text>
</comment>
<dbReference type="OrthoDB" id="2356897at2"/>
<dbReference type="GO" id="GO:0005524">
    <property type="term" value="F:ATP binding"/>
    <property type="evidence" value="ECO:0007669"/>
    <property type="project" value="InterPro"/>
</dbReference>
<dbReference type="Gene3D" id="2.30.42.10">
    <property type="match status" value="1"/>
</dbReference>
<evidence type="ECO:0000256" key="2">
    <source>
        <dbReference type="SAM" id="Phobius"/>
    </source>
</evidence>
<dbReference type="PROSITE" id="PS51786">
    <property type="entry name" value="LON_PROTEOLYTIC"/>
    <property type="match status" value="1"/>
</dbReference>
<dbReference type="EC" id="3.4.21.53" evidence="1"/>
<proteinExistence type="inferred from homology"/>
<dbReference type="PROSITE" id="PS50106">
    <property type="entry name" value="PDZ"/>
    <property type="match status" value="1"/>
</dbReference>
<dbReference type="Pfam" id="PF13180">
    <property type="entry name" value="PDZ_2"/>
    <property type="match status" value="1"/>
</dbReference>
<accession>A0A5R9G936</accession>
<dbReference type="InterPro" id="IPR020568">
    <property type="entry name" value="Ribosomal_Su5_D2-typ_SF"/>
</dbReference>
<evidence type="ECO:0000313" key="5">
    <source>
        <dbReference type="EMBL" id="TLS49898.1"/>
    </source>
</evidence>
<protein>
    <recommendedName>
        <fullName evidence="1">endopeptidase La</fullName>
        <ecNumber evidence="1">3.4.21.53</ecNumber>
    </recommendedName>
</protein>
<feature type="transmembrane region" description="Helical" evidence="2">
    <location>
        <begin position="12"/>
        <end position="37"/>
    </location>
</feature>
<feature type="domain" description="PDZ" evidence="3">
    <location>
        <begin position="112"/>
        <end position="197"/>
    </location>
</feature>
<reference evidence="5 6" key="1">
    <citation type="submission" date="2019-05" db="EMBL/GenBank/DDBJ databases">
        <authorList>
            <person name="Narsing Rao M.P."/>
            <person name="Li W.J."/>
        </authorList>
    </citation>
    <scope>NUCLEOTIDE SEQUENCE [LARGE SCALE GENOMIC DNA]</scope>
    <source>
        <strain evidence="5 6">SYSU_K30003</strain>
    </source>
</reference>
<keyword evidence="1" id="KW-0645">Protease</keyword>
<dbReference type="EMBL" id="VCIW01000018">
    <property type="protein sequence ID" value="TLS49898.1"/>
    <property type="molecule type" value="Genomic_DNA"/>
</dbReference>
<keyword evidence="1" id="KW-0378">Hydrolase</keyword>
<keyword evidence="6" id="KW-1185">Reference proteome</keyword>
<dbReference type="Pfam" id="PF05362">
    <property type="entry name" value="Lon_C"/>
    <property type="match status" value="1"/>
</dbReference>
<dbReference type="GO" id="GO:0004176">
    <property type="term" value="F:ATP-dependent peptidase activity"/>
    <property type="evidence" value="ECO:0007669"/>
    <property type="project" value="UniProtKB-UniRule"/>
</dbReference>
<sequence length="355" mass="38453">MRRRRWHSWLSVAWPGFAGLMGTIAIWFLIPVPYIVYEPGPAAETRPMVETKAAADRDAVPSEGAFLMTTVRWTYANVFKYVAATYDPHAEIYEKETITRGASRTDYVQRQQLQMRSSHSDALEAVYRTLGIPYEARTENIVVFSVLDGFAADGVLRPGDRLLAIDGKPVERDEDVRAAMEGKAVGEEAEVTFRRGGAEETARLTLRALPNSDPPRPGMGITYGALLTIESEDPAYRVEIRAGSIGGPSAGLMFALEMYDRFTEGDLTRGYRVAGTGEISPDGSVGTIGGVVHKVVGAHRSGAELFFVPPGNAEAALAKAAAIGTEMDVVTVANLQEALDYLASLPEKPTRIGGL</sequence>
<dbReference type="InterPro" id="IPR036034">
    <property type="entry name" value="PDZ_sf"/>
</dbReference>
<dbReference type="InterPro" id="IPR001478">
    <property type="entry name" value="PDZ"/>
</dbReference>
<evidence type="ECO:0000256" key="1">
    <source>
        <dbReference type="PROSITE-ProRule" id="PRU01122"/>
    </source>
</evidence>
<dbReference type="GO" id="GO:0006508">
    <property type="term" value="P:proteolysis"/>
    <property type="evidence" value="ECO:0007669"/>
    <property type="project" value="UniProtKB-KW"/>
</dbReference>
<dbReference type="SUPFAM" id="SSF50156">
    <property type="entry name" value="PDZ domain-like"/>
    <property type="match status" value="1"/>
</dbReference>